<feature type="domain" description="RDD" evidence="9">
    <location>
        <begin position="204"/>
        <end position="320"/>
    </location>
</feature>
<keyword evidence="6 8" id="KW-0472">Membrane</keyword>
<organism evidence="10 11">
    <name type="scientific">Dyella acidisoli</name>
    <dbReference type="NCBI Taxonomy" id="1867834"/>
    <lineage>
        <taxon>Bacteria</taxon>
        <taxon>Pseudomonadati</taxon>
        <taxon>Pseudomonadota</taxon>
        <taxon>Gammaproteobacteria</taxon>
        <taxon>Lysobacterales</taxon>
        <taxon>Rhodanobacteraceae</taxon>
        <taxon>Dyella</taxon>
    </lineage>
</organism>
<dbReference type="PANTHER" id="PTHR36115">
    <property type="entry name" value="PROLINE-RICH ANTIGEN HOMOLOG-RELATED"/>
    <property type="match status" value="1"/>
</dbReference>
<evidence type="ECO:0000256" key="5">
    <source>
        <dbReference type="ARBA" id="ARBA00022989"/>
    </source>
</evidence>
<dbReference type="Pfam" id="PF00114">
    <property type="entry name" value="Pilin"/>
    <property type="match status" value="1"/>
</dbReference>
<dbReference type="Pfam" id="PF06271">
    <property type="entry name" value="RDD"/>
    <property type="match status" value="1"/>
</dbReference>
<evidence type="ECO:0000256" key="3">
    <source>
        <dbReference type="ARBA" id="ARBA00022475"/>
    </source>
</evidence>
<feature type="transmembrane region" description="Helical" evidence="8">
    <location>
        <begin position="288"/>
        <end position="307"/>
    </location>
</feature>
<dbReference type="EMBL" id="BSOB01000025">
    <property type="protein sequence ID" value="GLQ94007.1"/>
    <property type="molecule type" value="Genomic_DNA"/>
</dbReference>
<dbReference type="SUPFAM" id="SSF54523">
    <property type="entry name" value="Pili subunits"/>
    <property type="match status" value="1"/>
</dbReference>
<feature type="transmembrane region" description="Helical" evidence="8">
    <location>
        <begin position="353"/>
        <end position="379"/>
    </location>
</feature>
<keyword evidence="3" id="KW-1003">Cell membrane</keyword>
<dbReference type="InterPro" id="IPR051791">
    <property type="entry name" value="Pra-immunoreactive"/>
</dbReference>
<comment type="caution">
    <text evidence="10">The sequence shown here is derived from an EMBL/GenBank/DDBJ whole genome shotgun (WGS) entry which is preliminary data.</text>
</comment>
<evidence type="ECO:0000256" key="6">
    <source>
        <dbReference type="ARBA" id="ARBA00023136"/>
    </source>
</evidence>
<feature type="region of interest" description="Disordered" evidence="7">
    <location>
        <begin position="158"/>
        <end position="191"/>
    </location>
</feature>
<evidence type="ECO:0000256" key="4">
    <source>
        <dbReference type="ARBA" id="ARBA00022692"/>
    </source>
</evidence>
<keyword evidence="4 8" id="KW-0812">Transmembrane</keyword>
<sequence length="490" mass="53153">MAAGNQKVTMEINAAWSVTLTGKTVNGKEAAAIWEQVAQLMRLEPAAFQERIRNRLPFTLKPVSQTEACGQRDALIAAGAEAVALADRGDRQLWLRTEQGLCGPVSEAYARHAVEHGTLDRQLNVCIKGENIWQTLEAALGLSGAPKLPTKHEVANSLDTSAAAPPPPQRATSKRFDTSAPTEPLQRRPPSELPIDGYEIKIHAGFWLRFVARIIDGLAIRAGLYVLEHIFSGSIAILGLLELAVLLLYFPLWESSATQATPGKMAIGLQVTDAYGNRIGFWQAFGRNFGVIVSYFTLLIGFIMAGMTARKQALHDLIAGTFVVRKQELQAWQQGQVQLDRDDPEAYRKGMPVWGIAVLVTVGAFVVTPVVAAVSYGGYQRYVARDQLSEAIELADSAKQAVAAQLKWTRMPPTNNAVVGIGAPETFAGKYVSSVAIKDGVVEVTFGNQAAPILRDKHLLFIPSRANGDVTWSCGSSDIAKFIYTTTCLP</sequence>
<dbReference type="Proteomes" id="UP001156670">
    <property type="component" value="Unassembled WGS sequence"/>
</dbReference>
<protein>
    <recommendedName>
        <fullName evidence="9">RDD domain-containing protein</fullName>
    </recommendedName>
</protein>
<dbReference type="InterPro" id="IPR045584">
    <property type="entry name" value="Pilin-like"/>
</dbReference>
<keyword evidence="11" id="KW-1185">Reference proteome</keyword>
<evidence type="ECO:0000313" key="11">
    <source>
        <dbReference type="Proteomes" id="UP001156670"/>
    </source>
</evidence>
<feature type="transmembrane region" description="Helical" evidence="8">
    <location>
        <begin position="230"/>
        <end position="250"/>
    </location>
</feature>
<gene>
    <name evidence="10" type="ORF">GCM10007901_29580</name>
</gene>
<evidence type="ECO:0000313" key="10">
    <source>
        <dbReference type="EMBL" id="GLQ94007.1"/>
    </source>
</evidence>
<proteinExistence type="inferred from homology"/>
<evidence type="ECO:0000256" key="2">
    <source>
        <dbReference type="ARBA" id="ARBA00005233"/>
    </source>
</evidence>
<evidence type="ECO:0000256" key="8">
    <source>
        <dbReference type="SAM" id="Phobius"/>
    </source>
</evidence>
<keyword evidence="5 8" id="KW-1133">Transmembrane helix</keyword>
<dbReference type="RefSeq" id="WP_284321701.1">
    <property type="nucleotide sequence ID" value="NZ_BSOB01000025.1"/>
</dbReference>
<comment type="similarity">
    <text evidence="2">Belongs to the N-Me-Phe pilin family.</text>
</comment>
<comment type="subcellular location">
    <subcellularLocation>
        <location evidence="1">Cell membrane</location>
        <topology evidence="1">Multi-pass membrane protein</topology>
    </subcellularLocation>
</comment>
<name>A0ABQ5XTD8_9GAMM</name>
<evidence type="ECO:0000256" key="7">
    <source>
        <dbReference type="SAM" id="MobiDB-lite"/>
    </source>
</evidence>
<dbReference type="InterPro" id="IPR001082">
    <property type="entry name" value="Pilin"/>
</dbReference>
<dbReference type="Gene3D" id="3.30.700.10">
    <property type="entry name" value="Glycoprotein, Type 4 Pilin"/>
    <property type="match status" value="1"/>
</dbReference>
<dbReference type="InterPro" id="IPR010432">
    <property type="entry name" value="RDD"/>
</dbReference>
<reference evidence="11" key="1">
    <citation type="journal article" date="2019" name="Int. J. Syst. Evol. Microbiol.">
        <title>The Global Catalogue of Microorganisms (GCM) 10K type strain sequencing project: providing services to taxonomists for standard genome sequencing and annotation.</title>
        <authorList>
            <consortium name="The Broad Institute Genomics Platform"/>
            <consortium name="The Broad Institute Genome Sequencing Center for Infectious Disease"/>
            <person name="Wu L."/>
            <person name="Ma J."/>
        </authorList>
    </citation>
    <scope>NUCLEOTIDE SEQUENCE [LARGE SCALE GENOMIC DNA]</scope>
    <source>
        <strain evidence="11">NBRC 111980</strain>
    </source>
</reference>
<accession>A0ABQ5XTD8</accession>
<evidence type="ECO:0000259" key="9">
    <source>
        <dbReference type="Pfam" id="PF06271"/>
    </source>
</evidence>
<evidence type="ECO:0000256" key="1">
    <source>
        <dbReference type="ARBA" id="ARBA00004651"/>
    </source>
</evidence>